<protein>
    <recommendedName>
        <fullName evidence="3 8">Histidinol dehydrogenase</fullName>
        <shortName evidence="8">HDH</shortName>
        <ecNumber evidence="3 8">1.1.1.23</ecNumber>
    </recommendedName>
</protein>
<dbReference type="InterPro" id="IPR001692">
    <property type="entry name" value="Histidinol_DH_CS"/>
</dbReference>
<comment type="similarity">
    <text evidence="2 8 9 14">Belongs to the histidinol dehydrogenase family.</text>
</comment>
<dbReference type="EC" id="1.1.1.23" evidence="3 8"/>
<feature type="binding site" evidence="8 13">
    <location>
        <position position="412"/>
    </location>
    <ligand>
        <name>Zn(2+)</name>
        <dbReference type="ChEBI" id="CHEBI:29105"/>
    </ligand>
</feature>
<comment type="pathway">
    <text evidence="8">Amino-acid biosynthesis; L-histidine biosynthesis; L-histidine from 5-phospho-alpha-D-ribose 1-diphosphate: step 9/9.</text>
</comment>
<feature type="binding site" evidence="8 12">
    <location>
        <position position="407"/>
    </location>
    <ligand>
        <name>substrate</name>
    </ligand>
</feature>
<evidence type="ECO:0000313" key="15">
    <source>
        <dbReference type="EMBL" id="OWZ83325.1"/>
    </source>
</evidence>
<dbReference type="PRINTS" id="PR00083">
    <property type="entry name" value="HOLDHDRGNASE"/>
</dbReference>
<organism evidence="15 16">
    <name type="scientific">Natranaerobius trueperi</name>
    <dbReference type="NCBI Taxonomy" id="759412"/>
    <lineage>
        <taxon>Bacteria</taxon>
        <taxon>Bacillati</taxon>
        <taxon>Bacillota</taxon>
        <taxon>Clostridia</taxon>
        <taxon>Natranaerobiales</taxon>
        <taxon>Natranaerobiaceae</taxon>
        <taxon>Natranaerobius</taxon>
    </lineage>
</organism>
<dbReference type="GO" id="GO:0004399">
    <property type="term" value="F:histidinol dehydrogenase activity"/>
    <property type="evidence" value="ECO:0007669"/>
    <property type="project" value="UniProtKB-UniRule"/>
</dbReference>
<dbReference type="GO" id="GO:0008270">
    <property type="term" value="F:zinc ion binding"/>
    <property type="evidence" value="ECO:0007669"/>
    <property type="project" value="UniProtKB-UniRule"/>
</dbReference>
<feature type="binding site" evidence="8 12">
    <location>
        <position position="353"/>
    </location>
    <ligand>
        <name>substrate</name>
    </ligand>
</feature>
<keyword evidence="4 8" id="KW-0479">Metal-binding</keyword>
<dbReference type="FunFam" id="3.40.50.1980:FF:000001">
    <property type="entry name" value="Histidinol dehydrogenase"/>
    <property type="match status" value="1"/>
</dbReference>
<dbReference type="Gene3D" id="1.20.5.1300">
    <property type="match status" value="1"/>
</dbReference>
<reference evidence="15 16" key="1">
    <citation type="submission" date="2017-06" db="EMBL/GenBank/DDBJ databases">
        <title>Draft Genome Sequence of Natranaerobius trueperi halophilic, alkalithermophilic bacteria from soda lakes.</title>
        <authorList>
            <person name="Zhao B."/>
        </authorList>
    </citation>
    <scope>NUCLEOTIDE SEQUENCE [LARGE SCALE GENOMIC DNA]</scope>
    <source>
        <strain evidence="15 16">DSM 18760</strain>
    </source>
</reference>
<feature type="binding site" evidence="8 13">
    <location>
        <position position="254"/>
    </location>
    <ligand>
        <name>Zn(2+)</name>
        <dbReference type="ChEBI" id="CHEBI:29105"/>
    </ligand>
</feature>
<keyword evidence="5 8" id="KW-0862">Zinc</keyword>
<feature type="binding site" evidence="8 12">
    <location>
        <position position="254"/>
    </location>
    <ligand>
        <name>substrate</name>
    </ligand>
</feature>
<gene>
    <name evidence="8 15" type="primary">hisD</name>
    <name evidence="15" type="ORF">CDO51_09315</name>
</gene>
<evidence type="ECO:0000313" key="16">
    <source>
        <dbReference type="Proteomes" id="UP000214588"/>
    </source>
</evidence>
<proteinExistence type="inferred from homology"/>
<evidence type="ECO:0000256" key="3">
    <source>
        <dbReference type="ARBA" id="ARBA00012965"/>
    </source>
</evidence>
<comment type="cofactor">
    <cofactor evidence="8 13">
        <name>Zn(2+)</name>
        <dbReference type="ChEBI" id="CHEBI:29105"/>
    </cofactor>
    <text evidence="8 13">Binds 1 zinc ion per subunit.</text>
</comment>
<evidence type="ECO:0000256" key="2">
    <source>
        <dbReference type="ARBA" id="ARBA00010178"/>
    </source>
</evidence>
<dbReference type="InterPro" id="IPR022695">
    <property type="entry name" value="Histidinol_DH_monofunct"/>
</dbReference>
<evidence type="ECO:0000256" key="7">
    <source>
        <dbReference type="ARBA" id="ARBA00049489"/>
    </source>
</evidence>
<feature type="active site" description="Proton acceptor" evidence="8 10">
    <location>
        <position position="320"/>
    </location>
</feature>
<keyword evidence="8 11" id="KW-0520">NAD</keyword>
<dbReference type="PANTHER" id="PTHR21256:SF2">
    <property type="entry name" value="HISTIDINE BIOSYNTHESIS TRIFUNCTIONAL PROTEIN"/>
    <property type="match status" value="1"/>
</dbReference>
<feature type="binding site" evidence="8 11">
    <location>
        <position position="183"/>
    </location>
    <ligand>
        <name>NAD(+)</name>
        <dbReference type="ChEBI" id="CHEBI:57540"/>
    </ligand>
</feature>
<evidence type="ECO:0000256" key="6">
    <source>
        <dbReference type="ARBA" id="ARBA00023002"/>
    </source>
</evidence>
<dbReference type="PROSITE" id="PS00611">
    <property type="entry name" value="HISOL_DEHYDROGENASE"/>
    <property type="match status" value="1"/>
</dbReference>
<evidence type="ECO:0000256" key="12">
    <source>
        <dbReference type="PIRSR" id="PIRSR000099-3"/>
    </source>
</evidence>
<comment type="catalytic activity">
    <reaction evidence="7 8">
        <text>L-histidinol + 2 NAD(+) + H2O = L-histidine + 2 NADH + 3 H(+)</text>
        <dbReference type="Rhea" id="RHEA:20641"/>
        <dbReference type="ChEBI" id="CHEBI:15377"/>
        <dbReference type="ChEBI" id="CHEBI:15378"/>
        <dbReference type="ChEBI" id="CHEBI:57540"/>
        <dbReference type="ChEBI" id="CHEBI:57595"/>
        <dbReference type="ChEBI" id="CHEBI:57699"/>
        <dbReference type="ChEBI" id="CHEBI:57945"/>
        <dbReference type="EC" id="1.1.1.23"/>
    </reaction>
</comment>
<comment type="caution">
    <text evidence="15">The sequence shown here is derived from an EMBL/GenBank/DDBJ whole genome shotgun (WGS) entry which is preliminary data.</text>
</comment>
<dbReference type="CDD" id="cd06572">
    <property type="entry name" value="Histidinol_dh"/>
    <property type="match status" value="1"/>
</dbReference>
<evidence type="ECO:0000256" key="4">
    <source>
        <dbReference type="ARBA" id="ARBA00022723"/>
    </source>
</evidence>
<evidence type="ECO:0000256" key="14">
    <source>
        <dbReference type="RuleBase" id="RU004175"/>
    </source>
</evidence>
<keyword evidence="8" id="KW-0368">Histidine biosynthesis</keyword>
<dbReference type="FunFam" id="3.40.50.1980:FF:000026">
    <property type="entry name" value="Histidinol dehydrogenase"/>
    <property type="match status" value="1"/>
</dbReference>
<dbReference type="InterPro" id="IPR016161">
    <property type="entry name" value="Ald_DH/histidinol_DH"/>
</dbReference>
<dbReference type="Gene3D" id="3.40.50.1980">
    <property type="entry name" value="Nitrogenase molybdenum iron protein domain"/>
    <property type="match status" value="2"/>
</dbReference>
<evidence type="ECO:0000256" key="1">
    <source>
        <dbReference type="ARBA" id="ARBA00003850"/>
    </source>
</evidence>
<dbReference type="UniPathway" id="UPA00031">
    <property type="reaction ID" value="UER00014"/>
</dbReference>
<evidence type="ECO:0000256" key="13">
    <source>
        <dbReference type="PIRSR" id="PIRSR000099-4"/>
    </source>
</evidence>
<accession>A0A226BWI1</accession>
<feature type="binding site" evidence="8 11">
    <location>
        <position position="120"/>
    </location>
    <ligand>
        <name>NAD(+)</name>
        <dbReference type="ChEBI" id="CHEBI:57540"/>
    </ligand>
</feature>
<feature type="active site" description="Proton acceptor" evidence="8 10">
    <location>
        <position position="319"/>
    </location>
</feature>
<feature type="binding site" evidence="8 11">
    <location>
        <position position="206"/>
    </location>
    <ligand>
        <name>NAD(+)</name>
        <dbReference type="ChEBI" id="CHEBI:57540"/>
    </ligand>
</feature>
<evidence type="ECO:0000256" key="10">
    <source>
        <dbReference type="PIRSR" id="PIRSR000099-1"/>
    </source>
</evidence>
<dbReference type="Proteomes" id="UP000214588">
    <property type="component" value="Unassembled WGS sequence"/>
</dbReference>
<dbReference type="RefSeq" id="WP_089023997.1">
    <property type="nucleotide sequence ID" value="NZ_NIQC01000021.1"/>
</dbReference>
<dbReference type="EMBL" id="NIQC01000021">
    <property type="protein sequence ID" value="OWZ83325.1"/>
    <property type="molecule type" value="Genomic_DNA"/>
</dbReference>
<dbReference type="NCBIfam" id="TIGR00069">
    <property type="entry name" value="hisD"/>
    <property type="match status" value="1"/>
</dbReference>
<feature type="binding site" evidence="8 12">
    <location>
        <position position="320"/>
    </location>
    <ligand>
        <name>substrate</name>
    </ligand>
</feature>
<feature type="binding site" evidence="8 12">
    <location>
        <position position="412"/>
    </location>
    <ligand>
        <name>substrate</name>
    </ligand>
</feature>
<sequence length="421" mass="46309">MYKYKEAKHNNYQFDLDDNTNEIVKDIIAKVKLEGDNTLLEFVKRFDQVKIDNIYVSKKERKQVYEAMPKKLKEALLFARNQIEFFANKQLSLYQNLESENIPGVTLGHRIIPVSSCGCYVPAGRYPLPSSALMSIVPAKVAGVERVVAVAPPSRDYDSIHPVVLAAMYIAGADEVYISGGAQAIAALAYGTETINKVDMIVGPGNRYVTEAKRQVNGIVGIDQLAGPSEVLIIADDSADIKKVATDLLAQAEHDPDAKCILVTTNESIAKYVEIELKKTITSIDTFDTANDSWSNYGEIIIVESLDEAIKISDEVAPEHLQLLTKYNDQLMNRVKHFGSLFVGEWSSVAFGDYVSGTNHILPTGCSARFNSGLTVGTFLKTSSFQKISKEGAKSLAYHCSDLADLEGLDAHKKSSNLRID</sequence>
<dbReference type="PANTHER" id="PTHR21256">
    <property type="entry name" value="HISTIDINOL DEHYDROGENASE HDH"/>
    <property type="match status" value="1"/>
</dbReference>
<feature type="binding site" evidence="8 12">
    <location>
        <position position="229"/>
    </location>
    <ligand>
        <name>substrate</name>
    </ligand>
</feature>
<dbReference type="AlphaFoldDB" id="A0A226BWI1"/>
<evidence type="ECO:0000256" key="9">
    <source>
        <dbReference type="PIRNR" id="PIRNR000099"/>
    </source>
</evidence>
<comment type="function">
    <text evidence="1 8">Catalyzes the sequential NAD-dependent oxidations of L-histidinol to L-histidinaldehyde and then to L-histidine.</text>
</comment>
<dbReference type="Pfam" id="PF00815">
    <property type="entry name" value="Histidinol_dh"/>
    <property type="match status" value="1"/>
</dbReference>
<dbReference type="SUPFAM" id="SSF53720">
    <property type="entry name" value="ALDH-like"/>
    <property type="match status" value="1"/>
</dbReference>
<name>A0A226BWI1_9FIRM</name>
<feature type="binding site" evidence="8 12">
    <location>
        <position position="251"/>
    </location>
    <ligand>
        <name>substrate</name>
    </ligand>
</feature>
<dbReference type="HAMAP" id="MF_01024">
    <property type="entry name" value="HisD"/>
    <property type="match status" value="1"/>
</dbReference>
<dbReference type="InterPro" id="IPR012131">
    <property type="entry name" value="Hstdl_DH"/>
</dbReference>
<dbReference type="GO" id="GO:0005737">
    <property type="term" value="C:cytoplasm"/>
    <property type="evidence" value="ECO:0007669"/>
    <property type="project" value="TreeGrafter"/>
</dbReference>
<dbReference type="PIRSF" id="PIRSF000099">
    <property type="entry name" value="Histidinol_dh"/>
    <property type="match status" value="1"/>
</dbReference>
<evidence type="ECO:0000256" key="5">
    <source>
        <dbReference type="ARBA" id="ARBA00022833"/>
    </source>
</evidence>
<feature type="binding site" evidence="8 13">
    <location>
        <position position="353"/>
    </location>
    <ligand>
        <name>Zn(2+)</name>
        <dbReference type="ChEBI" id="CHEBI:29105"/>
    </ligand>
</feature>
<keyword evidence="6 8" id="KW-0560">Oxidoreductase</keyword>
<keyword evidence="16" id="KW-1185">Reference proteome</keyword>
<evidence type="ECO:0000256" key="11">
    <source>
        <dbReference type="PIRSR" id="PIRSR000099-2"/>
    </source>
</evidence>
<dbReference type="GO" id="GO:0000105">
    <property type="term" value="P:L-histidine biosynthetic process"/>
    <property type="evidence" value="ECO:0007669"/>
    <property type="project" value="UniProtKB-UniRule"/>
</dbReference>
<dbReference type="GO" id="GO:0051287">
    <property type="term" value="F:NAD binding"/>
    <property type="evidence" value="ECO:0007669"/>
    <property type="project" value="InterPro"/>
</dbReference>
<evidence type="ECO:0000256" key="8">
    <source>
        <dbReference type="HAMAP-Rule" id="MF_01024"/>
    </source>
</evidence>
<dbReference type="OrthoDB" id="9805269at2"/>
<feature type="binding site" evidence="8 13">
    <location>
        <position position="251"/>
    </location>
    <ligand>
        <name>Zn(2+)</name>
        <dbReference type="ChEBI" id="CHEBI:29105"/>
    </ligand>
</feature>
<keyword evidence="8" id="KW-0028">Amino-acid biosynthesis</keyword>